<keyword evidence="1" id="KW-1133">Transmembrane helix</keyword>
<proteinExistence type="predicted"/>
<dbReference type="EMBL" id="CP003025">
    <property type="protein sequence ID" value="AGS05048.1"/>
    <property type="molecule type" value="Genomic_DNA"/>
</dbReference>
<evidence type="ECO:0000256" key="1">
    <source>
        <dbReference type="SAM" id="Phobius"/>
    </source>
</evidence>
<keyword evidence="1" id="KW-0472">Membrane</keyword>
<evidence type="ECO:0000313" key="3">
    <source>
        <dbReference type="Proteomes" id="UP000015268"/>
    </source>
</evidence>
<dbReference type="KEGG" id="slu:KE3_0536"/>
<sequence length="82" mass="9832">MIALLKIEWIKMIRTWMTFVLFIGLPVFFFLLFSGMEFSSNNQEQQSYITSYMLTMTAFSMSSFIVFRIIYFTGIFVWCDFL</sequence>
<dbReference type="AlphaFoldDB" id="A0AB33AKD9"/>
<keyword evidence="3" id="KW-1185">Reference proteome</keyword>
<dbReference type="Proteomes" id="UP000015268">
    <property type="component" value="Chromosome"/>
</dbReference>
<name>A0AB33AKD9_9STRE</name>
<organism evidence="2 3">
    <name type="scientific">Streptococcus lutetiensis 033</name>
    <dbReference type="NCBI Taxonomy" id="1076934"/>
    <lineage>
        <taxon>Bacteria</taxon>
        <taxon>Bacillati</taxon>
        <taxon>Bacillota</taxon>
        <taxon>Bacilli</taxon>
        <taxon>Lactobacillales</taxon>
        <taxon>Streptococcaceae</taxon>
        <taxon>Streptococcus</taxon>
    </lineage>
</organism>
<reference evidence="2 3" key="1">
    <citation type="journal article" date="2013" name="BMC Microbiol.">
        <title>Dynamics of fecal microbial communities in children with diarrhea of unknown etiology and genomic analysis of associated Streptococcus lutetiensis.</title>
        <authorList>
            <person name="Jin D."/>
            <person name="Chen C."/>
            <person name="Li L."/>
            <person name="Lu S."/>
            <person name="Li Z."/>
            <person name="Zhou Z."/>
            <person name="Jing H."/>
            <person name="Xu Y."/>
            <person name="Du P."/>
            <person name="Wang H."/>
            <person name="Xiong Y."/>
            <person name="Zheng H."/>
            <person name="Bai X."/>
            <person name="Sun H."/>
            <person name="Wang L."/>
            <person name="Ye C."/>
            <person name="Gottschalk M."/>
            <person name="Xu J."/>
        </authorList>
    </citation>
    <scope>NUCLEOTIDE SEQUENCE [LARGE SCALE GENOMIC DNA]</scope>
    <source>
        <strain evidence="2 3">033</strain>
    </source>
</reference>
<evidence type="ECO:0000313" key="2">
    <source>
        <dbReference type="EMBL" id="AGS05048.1"/>
    </source>
</evidence>
<feature type="transmembrane region" description="Helical" evidence="1">
    <location>
        <begin position="53"/>
        <end position="79"/>
    </location>
</feature>
<gene>
    <name evidence="2" type="ORF">KE3_0536</name>
</gene>
<keyword evidence="1" id="KW-0812">Transmembrane</keyword>
<accession>A0AB33AKD9</accession>
<protein>
    <submittedName>
        <fullName evidence="2">ABC-type multidrug transport system, permease component</fullName>
    </submittedName>
</protein>
<feature type="transmembrane region" description="Helical" evidence="1">
    <location>
        <begin position="12"/>
        <end position="33"/>
    </location>
</feature>